<gene>
    <name evidence="1" type="ORF">CPELLU_LOCUS19605</name>
</gene>
<sequence>MKDPYLVEPGNHYENDACLEQVEDNNTIGQFDPVGEISDEKEDELNQVEFISLQSLMLDAASSKVEERSMRKCKEHKKGTKTYSSREVLSWKSWPTEEKK</sequence>
<dbReference type="AlphaFoldDB" id="A0A9N9PH15"/>
<keyword evidence="2" id="KW-1185">Reference proteome</keyword>
<comment type="caution">
    <text evidence="1">The sequence shown here is derived from an EMBL/GenBank/DDBJ whole genome shotgun (WGS) entry which is preliminary data.</text>
</comment>
<dbReference type="Proteomes" id="UP000789759">
    <property type="component" value="Unassembled WGS sequence"/>
</dbReference>
<accession>A0A9N9PH15</accession>
<evidence type="ECO:0000313" key="1">
    <source>
        <dbReference type="EMBL" id="CAG8819988.1"/>
    </source>
</evidence>
<dbReference type="EMBL" id="CAJVQA010048630">
    <property type="protein sequence ID" value="CAG8819988.1"/>
    <property type="molecule type" value="Genomic_DNA"/>
</dbReference>
<feature type="non-terminal residue" evidence="1">
    <location>
        <position position="100"/>
    </location>
</feature>
<organism evidence="1 2">
    <name type="scientific">Cetraspora pellucida</name>
    <dbReference type="NCBI Taxonomy" id="1433469"/>
    <lineage>
        <taxon>Eukaryota</taxon>
        <taxon>Fungi</taxon>
        <taxon>Fungi incertae sedis</taxon>
        <taxon>Mucoromycota</taxon>
        <taxon>Glomeromycotina</taxon>
        <taxon>Glomeromycetes</taxon>
        <taxon>Diversisporales</taxon>
        <taxon>Gigasporaceae</taxon>
        <taxon>Cetraspora</taxon>
    </lineage>
</organism>
<name>A0A9N9PH15_9GLOM</name>
<reference evidence="1" key="1">
    <citation type="submission" date="2021-06" db="EMBL/GenBank/DDBJ databases">
        <authorList>
            <person name="Kallberg Y."/>
            <person name="Tangrot J."/>
            <person name="Rosling A."/>
        </authorList>
    </citation>
    <scope>NUCLEOTIDE SEQUENCE</scope>
    <source>
        <strain evidence="1">FL966</strain>
    </source>
</reference>
<evidence type="ECO:0000313" key="2">
    <source>
        <dbReference type="Proteomes" id="UP000789759"/>
    </source>
</evidence>
<protein>
    <submittedName>
        <fullName evidence="1">22785_t:CDS:1</fullName>
    </submittedName>
</protein>
<proteinExistence type="predicted"/>